<name>K8EQI8_9CHLO</name>
<dbReference type="KEGG" id="bpg:Bathy17g02210"/>
<proteinExistence type="inferred from homology"/>
<sequence>MGGYKYRIGTHNGASSSNPESTQLLKVVENDDGATMGGGRSASSSWSSKVVATSIVTFVGVSCVMAVQQKMGAGSSVSTVDVVPEPGVPTTTTTSGTNWFASKTAGWTKGIFPSFRRSGDDGENNNLSSLLGSEHYTLKDVADSFRQLEYERDKTRGQSNSLHVFSWTPQAGFEMFDLGPSKEAAMKDASIDRWQRPGWTFDFIKKGLQTYFPKRFDGVHDPRPFRVVISHADYQTIPCSNPNNNKKCAKLPAPVFTFGSVPTHVDRKMENLKQMPTFSTLECLWGHMTAKSEPEHGKCRWFVPQTKYEGHCEDKSKENWSFLDAGEVQLWDNVPFNTLTPKVVWRGADYPFVAAFSNDDAGQTAALFFKRNARLRLQDKSAAKVIETVGEQNLPPRLHAALLSKAEPNWMDVKFLRPKVIPGFGDIDDQYKGLETVEPMTKCEMARFKYHIDIGGNGGTTWQGTIDKLAMPGLLFHHDSGMKDHFHDELKPWVHYVPVAVDLTDLKIKYEWAERNPEKAEKIAKNGQEWVRNFISEKGMEEQVQNYFVQPMTDYIAKYDDDCEVCTKERMSFAQKVHAVTDGSMSAAKMSWSKRNELQK</sequence>
<dbReference type="Proteomes" id="UP000198341">
    <property type="component" value="Chromosome 17"/>
</dbReference>
<organism evidence="4 5">
    <name type="scientific">Bathycoccus prasinos</name>
    <dbReference type="NCBI Taxonomy" id="41875"/>
    <lineage>
        <taxon>Eukaryota</taxon>
        <taxon>Viridiplantae</taxon>
        <taxon>Chlorophyta</taxon>
        <taxon>Mamiellophyceae</taxon>
        <taxon>Mamiellales</taxon>
        <taxon>Bathycoccaceae</taxon>
        <taxon>Bathycoccus</taxon>
    </lineage>
</organism>
<keyword evidence="5" id="KW-1185">Reference proteome</keyword>
<dbReference type="RefSeq" id="XP_007508393.1">
    <property type="nucleotide sequence ID" value="XM_007508331.1"/>
</dbReference>
<evidence type="ECO:0000313" key="4">
    <source>
        <dbReference type="EMBL" id="CCO20497.1"/>
    </source>
</evidence>
<accession>K8EQI8</accession>
<protein>
    <recommendedName>
        <fullName evidence="3">Glycosyl transferase CAP10 domain-containing protein</fullName>
    </recommendedName>
</protein>
<dbReference type="Pfam" id="PF05686">
    <property type="entry name" value="Glyco_transf_90"/>
    <property type="match status" value="1"/>
</dbReference>
<dbReference type="AlphaFoldDB" id="K8EQI8"/>
<dbReference type="eggNOG" id="KOG2458">
    <property type="taxonomic scope" value="Eukaryota"/>
</dbReference>
<dbReference type="PANTHER" id="PTHR12203:SF35">
    <property type="entry name" value="PROTEIN O-GLUCOSYLTRANSFERASE 1"/>
    <property type="match status" value="1"/>
</dbReference>
<reference evidence="4 5" key="1">
    <citation type="submission" date="2011-10" db="EMBL/GenBank/DDBJ databases">
        <authorList>
            <person name="Genoscope - CEA"/>
        </authorList>
    </citation>
    <scope>NUCLEOTIDE SEQUENCE [LARGE SCALE GENOMIC DNA]</scope>
    <source>
        <strain evidence="4 5">RCC 1105</strain>
    </source>
</reference>
<evidence type="ECO:0000313" key="5">
    <source>
        <dbReference type="Proteomes" id="UP000198341"/>
    </source>
</evidence>
<dbReference type="GO" id="GO:0016740">
    <property type="term" value="F:transferase activity"/>
    <property type="evidence" value="ECO:0007669"/>
    <property type="project" value="UniProtKB-KW"/>
</dbReference>
<feature type="domain" description="Glycosyl transferase CAP10" evidence="3">
    <location>
        <begin position="300"/>
        <end position="560"/>
    </location>
</feature>
<dbReference type="PANTHER" id="PTHR12203">
    <property type="entry name" value="KDEL LYS-ASP-GLU-LEU CONTAINING - RELATED"/>
    <property type="match status" value="1"/>
</dbReference>
<dbReference type="GeneID" id="19010977"/>
<comment type="similarity">
    <text evidence="1">Belongs to the glycosyltransferase 90 family.</text>
</comment>
<evidence type="ECO:0000256" key="2">
    <source>
        <dbReference type="ARBA" id="ARBA00022679"/>
    </source>
</evidence>
<dbReference type="SMART" id="SM00672">
    <property type="entry name" value="CAP10"/>
    <property type="match status" value="1"/>
</dbReference>
<dbReference type="EMBL" id="FO082262">
    <property type="protein sequence ID" value="CCO20497.1"/>
    <property type="molecule type" value="Genomic_DNA"/>
</dbReference>
<dbReference type="InterPro" id="IPR051091">
    <property type="entry name" value="O-Glucosyltr/Glycosyltrsf_90"/>
</dbReference>
<dbReference type="InterPro" id="IPR006598">
    <property type="entry name" value="CAP10"/>
</dbReference>
<gene>
    <name evidence="4" type="ordered locus">Bathy17g02210</name>
</gene>
<evidence type="ECO:0000256" key="1">
    <source>
        <dbReference type="ARBA" id="ARBA00010118"/>
    </source>
</evidence>
<keyword evidence="2" id="KW-0808">Transferase</keyword>
<evidence type="ECO:0000259" key="3">
    <source>
        <dbReference type="SMART" id="SM00672"/>
    </source>
</evidence>
<dbReference type="OrthoDB" id="535029at2759"/>